<dbReference type="Proteomes" id="UP000319298">
    <property type="component" value="Chromosome"/>
</dbReference>
<dbReference type="PROSITE" id="PS50995">
    <property type="entry name" value="HTH_MARR_2"/>
    <property type="match status" value="1"/>
</dbReference>
<dbReference type="PRINTS" id="PR00598">
    <property type="entry name" value="HTHMARR"/>
</dbReference>
<evidence type="ECO:0000313" key="6">
    <source>
        <dbReference type="Proteomes" id="UP000319298"/>
    </source>
</evidence>
<evidence type="ECO:0000313" key="5">
    <source>
        <dbReference type="EMBL" id="WWE88675.1"/>
    </source>
</evidence>
<keyword evidence="3" id="KW-0804">Transcription</keyword>
<dbReference type="Gene3D" id="1.10.10.10">
    <property type="entry name" value="Winged helix-like DNA-binding domain superfamily/Winged helix DNA-binding domain"/>
    <property type="match status" value="1"/>
</dbReference>
<evidence type="ECO:0000259" key="4">
    <source>
        <dbReference type="PROSITE" id="PS50995"/>
    </source>
</evidence>
<organism evidence="5 6">
    <name type="scientific">Bradyrhizobium symbiodeficiens</name>
    <dbReference type="NCBI Taxonomy" id="1404367"/>
    <lineage>
        <taxon>Bacteria</taxon>
        <taxon>Pseudomonadati</taxon>
        <taxon>Pseudomonadota</taxon>
        <taxon>Alphaproteobacteria</taxon>
        <taxon>Hyphomicrobiales</taxon>
        <taxon>Nitrobacteraceae</taxon>
        <taxon>Bradyrhizobium</taxon>
    </lineage>
</organism>
<dbReference type="InterPro" id="IPR036388">
    <property type="entry name" value="WH-like_DNA-bd_sf"/>
</dbReference>
<keyword evidence="2" id="KW-0238">DNA-binding</keyword>
<gene>
    <name evidence="5" type="ORF">FJN17_34480</name>
</gene>
<dbReference type="SMART" id="SM00347">
    <property type="entry name" value="HTH_MARR"/>
    <property type="match status" value="1"/>
</dbReference>
<evidence type="ECO:0000256" key="2">
    <source>
        <dbReference type="ARBA" id="ARBA00023125"/>
    </source>
</evidence>
<dbReference type="EMBL" id="CP041090">
    <property type="protein sequence ID" value="WWE88675.1"/>
    <property type="molecule type" value="Genomic_DNA"/>
</dbReference>
<dbReference type="SUPFAM" id="SSF46785">
    <property type="entry name" value="Winged helix' DNA-binding domain"/>
    <property type="match status" value="1"/>
</dbReference>
<dbReference type="Pfam" id="PF12802">
    <property type="entry name" value="MarR_2"/>
    <property type="match status" value="1"/>
</dbReference>
<dbReference type="InterPro" id="IPR000835">
    <property type="entry name" value="HTH_MarR-typ"/>
</dbReference>
<keyword evidence="6" id="KW-1185">Reference proteome</keyword>
<proteinExistence type="predicted"/>
<dbReference type="PANTHER" id="PTHR35790:SF4">
    <property type="entry name" value="HTH-TYPE TRANSCRIPTIONAL REGULATOR PCHR"/>
    <property type="match status" value="1"/>
</dbReference>
<evidence type="ECO:0000256" key="1">
    <source>
        <dbReference type="ARBA" id="ARBA00023015"/>
    </source>
</evidence>
<dbReference type="InterPro" id="IPR052067">
    <property type="entry name" value="Metal_resp_HTH_trans_reg"/>
</dbReference>
<evidence type="ECO:0000256" key="3">
    <source>
        <dbReference type="ARBA" id="ARBA00023163"/>
    </source>
</evidence>
<dbReference type="RefSeq" id="WP_162406601.1">
    <property type="nucleotide sequence ID" value="NZ_CP041090.2"/>
</dbReference>
<name>A0ABZ2F1T9_9BRAD</name>
<reference evidence="6" key="1">
    <citation type="submission" date="2019-06" db="EMBL/GenBank/DDBJ databases">
        <title>Whole-Genome Sequence of Bradyrhizobium sp. 3 Strain 65S1MB.</title>
        <authorList>
            <person name="Bromfield E.S.P."/>
            <person name="Cloutier S."/>
            <person name="Nguyen H.D.T."/>
        </authorList>
    </citation>
    <scope>NUCLEOTIDE SEQUENCE [LARGE SCALE GENOMIC DNA]</scope>
    <source>
        <strain evidence="6">65S1MB</strain>
    </source>
</reference>
<feature type="domain" description="HTH marR-type" evidence="4">
    <location>
        <begin position="12"/>
        <end position="145"/>
    </location>
</feature>
<dbReference type="PANTHER" id="PTHR35790">
    <property type="entry name" value="HTH-TYPE TRANSCRIPTIONAL REGULATOR PCHR"/>
    <property type="match status" value="1"/>
</dbReference>
<reference evidence="5 6" key="2">
    <citation type="journal article" date="2020" name="Int. J. Syst. Evol. Microbiol.">
        <title>Description and complete genome sequences of Bradyrhizobium symbiodeficiens sp. nov., a non-symbiotic bacterium associated with legumes native to Canada.</title>
        <authorList>
            <person name="Bromfield E.S.P."/>
            <person name="Cloutier S."/>
            <person name="Nguyen H.D.T."/>
        </authorList>
    </citation>
    <scope>NUCLEOTIDE SEQUENCE [LARGE SCALE GENOMIC DNA]</scope>
    <source>
        <strain evidence="5 6">65S1MB</strain>
    </source>
</reference>
<accession>A0ABZ2F1T9</accession>
<sequence>MKSPKAASIPLENWIGYRFSLISARLGEFVARMYKSRYDLTLPAWRSLAVIARYQPLTAKQLGTLTSSDAFKVARAIELLVRRGLIHRDVDKADRRRANLRLTADGRKIYRDIEIFAVRVEAELKATLSATEREVLEQVLDKLDRQLETRIRSKDWEAFLKG</sequence>
<keyword evidence="1" id="KW-0805">Transcription regulation</keyword>
<dbReference type="InterPro" id="IPR036390">
    <property type="entry name" value="WH_DNA-bd_sf"/>
</dbReference>
<protein>
    <submittedName>
        <fullName evidence="5">MarR family transcriptional regulator</fullName>
    </submittedName>
</protein>